<dbReference type="GO" id="GO:0005886">
    <property type="term" value="C:plasma membrane"/>
    <property type="evidence" value="ECO:0007669"/>
    <property type="project" value="UniProtKB-SubCell"/>
</dbReference>
<dbReference type="AlphaFoldDB" id="A0A0V7ZG86"/>
<evidence type="ECO:0000313" key="7">
    <source>
        <dbReference type="EMBL" id="KST63605.1"/>
    </source>
</evidence>
<evidence type="ECO:0000256" key="2">
    <source>
        <dbReference type="ARBA" id="ARBA00022692"/>
    </source>
</evidence>
<dbReference type="EMBL" id="LMTZ01000127">
    <property type="protein sequence ID" value="KST64179.1"/>
    <property type="molecule type" value="Genomic_DNA"/>
</dbReference>
<dbReference type="CDD" id="cd17353">
    <property type="entry name" value="MFS_OFA_like"/>
    <property type="match status" value="1"/>
</dbReference>
<evidence type="ECO:0000256" key="5">
    <source>
        <dbReference type="SAM" id="Phobius"/>
    </source>
</evidence>
<feature type="transmembrane region" description="Helical" evidence="5">
    <location>
        <begin position="59"/>
        <end position="85"/>
    </location>
</feature>
<proteinExistence type="predicted"/>
<feature type="transmembrane region" description="Helical" evidence="5">
    <location>
        <begin position="149"/>
        <end position="170"/>
    </location>
</feature>
<protein>
    <submittedName>
        <fullName evidence="7">MFS transporter</fullName>
    </submittedName>
</protein>
<gene>
    <name evidence="7" type="ORF">BC008_14190</name>
    <name evidence="8" type="ORF">BC008_16190</name>
</gene>
<keyword evidence="9" id="KW-1185">Reference proteome</keyword>
<name>A0A0V7ZG86_9CYAN</name>
<dbReference type="InterPro" id="IPR050327">
    <property type="entry name" value="Proton-linked_MCT"/>
</dbReference>
<dbReference type="GO" id="GO:0022857">
    <property type="term" value="F:transmembrane transporter activity"/>
    <property type="evidence" value="ECO:0007669"/>
    <property type="project" value="InterPro"/>
</dbReference>
<evidence type="ECO:0000313" key="8">
    <source>
        <dbReference type="EMBL" id="KST64179.1"/>
    </source>
</evidence>
<dbReference type="PANTHER" id="PTHR11360">
    <property type="entry name" value="MONOCARBOXYLATE TRANSPORTER"/>
    <property type="match status" value="1"/>
</dbReference>
<reference evidence="7 9" key="1">
    <citation type="journal article" date="2015" name="Genome Announc.">
        <title>Draft Genome of the Euendolithic (true boring) Cyanobacterium Mastigocoleus testarum strain BC008.</title>
        <authorList>
            <person name="Guida B.S."/>
            <person name="Garcia-Pichel F."/>
        </authorList>
    </citation>
    <scope>NUCLEOTIDE SEQUENCE [LARGE SCALE GENOMIC DNA]</scope>
    <source>
        <strain evidence="7 9">BC008</strain>
    </source>
</reference>
<dbReference type="PANTHER" id="PTHR11360:SF304">
    <property type="entry name" value="MFS DOMAIN-CONTAINING PROTEIN"/>
    <property type="match status" value="1"/>
</dbReference>
<sequence length="463" mass="50172">MDKIKYFDFPKDETLFGLKPEVGRWFFIPFGLIVLLCLGTVYSWSIFSTHFETALQAKPGTILLPFMVLGVMFTLAMPISGLYIYRFSPRIMTITGGIILGIGYFLSSIAPNLPFLIISYGVIAGIGVGIVYGVPLAVAARWFPERKGFAVGMTVVGFGLSPLVTAPIAINLIKAFGVRNTFVILGVVFTGIILAIAQVLKMPPKRWLPDGYNPEASIKNNIQGSSQSNSDNSVANLPMVQTQSFYGLWICYGVGTFVGLTAIATTAQVGQEIVGLQPEQLGFAIPLFATFNGIGRPLFGWLNDRLKPKLTTIVINVLILIASAIVLNTSQGQLINFLVAYSIFWLCLGAWLAVAPAATLSFFGLNNYPSNYGLMFTSFGLGGLLGIFTIAAIKGITGSYLPFFYVTAAIACIAIVIATFLLNRPHKTAIADFLFKYLISPITPVLLSFVEFWLGSAIPKKSN</sequence>
<feature type="domain" description="Major facilitator superfamily (MFS) profile" evidence="6">
    <location>
        <begin position="24"/>
        <end position="426"/>
    </location>
</feature>
<dbReference type="InterPro" id="IPR011701">
    <property type="entry name" value="MFS"/>
</dbReference>
<dbReference type="Pfam" id="PF07690">
    <property type="entry name" value="MFS_1"/>
    <property type="match status" value="1"/>
</dbReference>
<dbReference type="SUPFAM" id="SSF103473">
    <property type="entry name" value="MFS general substrate transporter"/>
    <property type="match status" value="1"/>
</dbReference>
<comment type="subcellular location">
    <subcellularLocation>
        <location evidence="1">Cell membrane</location>
        <topology evidence="1">Multi-pass membrane protein</topology>
    </subcellularLocation>
</comment>
<feature type="transmembrane region" description="Helical" evidence="5">
    <location>
        <begin position="25"/>
        <end position="47"/>
    </location>
</feature>
<accession>A0A0V7ZG86</accession>
<dbReference type="PROSITE" id="PS50850">
    <property type="entry name" value="MFS"/>
    <property type="match status" value="1"/>
</dbReference>
<feature type="transmembrane region" description="Helical" evidence="5">
    <location>
        <begin position="334"/>
        <end position="354"/>
    </location>
</feature>
<feature type="transmembrane region" description="Helical" evidence="5">
    <location>
        <begin position="374"/>
        <end position="393"/>
    </location>
</feature>
<feature type="transmembrane region" description="Helical" evidence="5">
    <location>
        <begin position="400"/>
        <end position="422"/>
    </location>
</feature>
<dbReference type="EMBL" id="LMTZ01000136">
    <property type="protein sequence ID" value="KST63605.1"/>
    <property type="molecule type" value="Genomic_DNA"/>
</dbReference>
<feature type="transmembrane region" description="Helical" evidence="5">
    <location>
        <begin position="182"/>
        <end position="200"/>
    </location>
</feature>
<feature type="transmembrane region" description="Helical" evidence="5">
    <location>
        <begin position="91"/>
        <end position="110"/>
    </location>
</feature>
<feature type="transmembrane region" description="Helical" evidence="5">
    <location>
        <begin position="246"/>
        <end position="269"/>
    </location>
</feature>
<feature type="transmembrane region" description="Helical" evidence="5">
    <location>
        <begin position="117"/>
        <end position="143"/>
    </location>
</feature>
<keyword evidence="3 5" id="KW-1133">Transmembrane helix</keyword>
<evidence type="ECO:0000256" key="1">
    <source>
        <dbReference type="ARBA" id="ARBA00004651"/>
    </source>
</evidence>
<evidence type="ECO:0000256" key="3">
    <source>
        <dbReference type="ARBA" id="ARBA00022989"/>
    </source>
</evidence>
<feature type="transmembrane region" description="Helical" evidence="5">
    <location>
        <begin position="434"/>
        <end position="454"/>
    </location>
</feature>
<evidence type="ECO:0000256" key="4">
    <source>
        <dbReference type="ARBA" id="ARBA00023136"/>
    </source>
</evidence>
<dbReference type="InterPro" id="IPR036259">
    <property type="entry name" value="MFS_trans_sf"/>
</dbReference>
<organism evidence="7 9">
    <name type="scientific">Mastigocoleus testarum BC008</name>
    <dbReference type="NCBI Taxonomy" id="371196"/>
    <lineage>
        <taxon>Bacteria</taxon>
        <taxon>Bacillati</taxon>
        <taxon>Cyanobacteriota</taxon>
        <taxon>Cyanophyceae</taxon>
        <taxon>Nostocales</taxon>
        <taxon>Hapalosiphonaceae</taxon>
        <taxon>Mastigocoleus</taxon>
    </lineage>
</organism>
<feature type="transmembrane region" description="Helical" evidence="5">
    <location>
        <begin position="308"/>
        <end position="327"/>
    </location>
</feature>
<dbReference type="RefSeq" id="WP_027844997.1">
    <property type="nucleotide sequence ID" value="NZ_LMTZ01000127.1"/>
</dbReference>
<dbReference type="Gene3D" id="1.20.1250.20">
    <property type="entry name" value="MFS general substrate transporter like domains"/>
    <property type="match status" value="2"/>
</dbReference>
<dbReference type="InterPro" id="IPR020846">
    <property type="entry name" value="MFS_dom"/>
</dbReference>
<dbReference type="Proteomes" id="UP000053372">
    <property type="component" value="Unassembled WGS sequence"/>
</dbReference>
<keyword evidence="2 5" id="KW-0812">Transmembrane</keyword>
<comment type="caution">
    <text evidence="7">The sequence shown here is derived from an EMBL/GenBank/DDBJ whole genome shotgun (WGS) entry which is preliminary data.</text>
</comment>
<keyword evidence="4 5" id="KW-0472">Membrane</keyword>
<dbReference type="OrthoDB" id="182417at2"/>
<evidence type="ECO:0000313" key="9">
    <source>
        <dbReference type="Proteomes" id="UP000053372"/>
    </source>
</evidence>
<evidence type="ECO:0000259" key="6">
    <source>
        <dbReference type="PROSITE" id="PS50850"/>
    </source>
</evidence>